<name>A0A0B7HUM1_9FLAO</name>
<keyword evidence="2" id="KW-1185">Reference proteome</keyword>
<dbReference type="Proteomes" id="UP000045051">
    <property type="component" value="Unassembled WGS sequence"/>
</dbReference>
<dbReference type="EMBL" id="CDOI01000002">
    <property type="protein sequence ID" value="CEN43396.1"/>
    <property type="molecule type" value="Genomic_DNA"/>
</dbReference>
<dbReference type="Pfam" id="PF11751">
    <property type="entry name" value="PorP_SprF"/>
    <property type="match status" value="1"/>
</dbReference>
<evidence type="ECO:0000313" key="2">
    <source>
        <dbReference type="Proteomes" id="UP000045051"/>
    </source>
</evidence>
<organism evidence="1 2">
    <name type="scientific">Capnocytophaga canis</name>
    <dbReference type="NCBI Taxonomy" id="1848903"/>
    <lineage>
        <taxon>Bacteria</taxon>
        <taxon>Pseudomonadati</taxon>
        <taxon>Bacteroidota</taxon>
        <taxon>Flavobacteriia</taxon>
        <taxon>Flavobacteriales</taxon>
        <taxon>Flavobacteriaceae</taxon>
        <taxon>Capnocytophaga</taxon>
    </lineage>
</organism>
<dbReference type="InterPro" id="IPR019861">
    <property type="entry name" value="PorP/SprF_Bacteroidetes"/>
</dbReference>
<accession>A0A0B7HUM1</accession>
<dbReference type="NCBIfam" id="TIGR03519">
    <property type="entry name" value="T9SS_PorP_fam"/>
    <property type="match status" value="1"/>
</dbReference>
<evidence type="ECO:0008006" key="3">
    <source>
        <dbReference type="Google" id="ProtNLM"/>
    </source>
</evidence>
<evidence type="ECO:0000313" key="1">
    <source>
        <dbReference type="EMBL" id="CEN43396.1"/>
    </source>
</evidence>
<sequence length="328" mass="37515">MQLYFKFLSAMKKILLFVFMVIATGGKILSQELHLPQMNQYLADSEFLVTSTYAGIGDFIKLRFSGVSQWVGVKNAPDYQSLSGDLRIGERSGAGLILYNDKNGNTRQMGAKGSFAHHLTLDRYENHFISFGISYALNSFRIDIDKFDTTSGIDPSVTNNRSRINHNFDVGVLYRYKGWFASLNALNILNKDVDIFATNEPKGLRNYTVYAGYLYKMERNGSFEIEPSTFIQYYESDGRSSTDLNLKLRWRNMEDYYWVGANYRFLNDQILAPLNVGPMAGLKRGYFYFAYSYQVTLNELIKYNSGTHVLTIGLDLFQGISNCKCTHR</sequence>
<proteinExistence type="predicted"/>
<dbReference type="AlphaFoldDB" id="A0A0B7HUM1"/>
<reference evidence="1 2" key="1">
    <citation type="submission" date="2015-01" db="EMBL/GenBank/DDBJ databases">
        <authorList>
            <person name="Xiang T."/>
            <person name="Song Y."/>
            <person name="Huang L."/>
            <person name="Wang B."/>
            <person name="Wu P."/>
        </authorList>
    </citation>
    <scope>NUCLEOTIDE SEQUENCE [LARGE SCALE GENOMIC DNA]</scope>
    <source>
        <strain evidence="1 2">CcD38</strain>
    </source>
</reference>
<protein>
    <recommendedName>
        <fullName evidence="3">Bacteroidetes-specific membrane protein</fullName>
    </recommendedName>
</protein>
<gene>
    <name evidence="1" type="ORF">CCAND38_100049</name>
</gene>